<dbReference type="STRING" id="317010.RU96_GL001705"/>
<proteinExistence type="predicted"/>
<dbReference type="AlphaFoldDB" id="A0A1L8R288"/>
<keyword evidence="1" id="KW-0812">Transmembrane</keyword>
<organism evidence="2 3">
    <name type="scientific">Enterococcus canintestini</name>
    <dbReference type="NCBI Taxonomy" id="317010"/>
    <lineage>
        <taxon>Bacteria</taxon>
        <taxon>Bacillati</taxon>
        <taxon>Bacillota</taxon>
        <taxon>Bacilli</taxon>
        <taxon>Lactobacillales</taxon>
        <taxon>Enterococcaceae</taxon>
        <taxon>Enterococcus</taxon>
    </lineage>
</organism>
<comment type="caution">
    <text evidence="2">The sequence shown here is derived from an EMBL/GenBank/DDBJ whole genome shotgun (WGS) entry which is preliminary data.</text>
</comment>
<protein>
    <submittedName>
        <fullName evidence="2">Uncharacterized protein</fullName>
    </submittedName>
</protein>
<gene>
    <name evidence="2" type="ORF">RU96_GL001705</name>
</gene>
<evidence type="ECO:0000313" key="3">
    <source>
        <dbReference type="Proteomes" id="UP000182835"/>
    </source>
</evidence>
<dbReference type="Proteomes" id="UP000182835">
    <property type="component" value="Unassembled WGS sequence"/>
</dbReference>
<evidence type="ECO:0000313" key="2">
    <source>
        <dbReference type="EMBL" id="OJG13871.1"/>
    </source>
</evidence>
<keyword evidence="1" id="KW-1133">Transmembrane helix</keyword>
<sequence length="43" mass="4344">MITSILSSGLHSAINPATPASFAMVAAVKGLSPVHIIVFIPIA</sequence>
<reference evidence="2 3" key="1">
    <citation type="submission" date="2014-12" db="EMBL/GenBank/DDBJ databases">
        <title>Draft genome sequences of 29 type strains of Enterococci.</title>
        <authorList>
            <person name="Zhong Z."/>
            <person name="Sun Z."/>
            <person name="Liu W."/>
            <person name="Zhang W."/>
            <person name="Zhang H."/>
        </authorList>
    </citation>
    <scope>NUCLEOTIDE SEQUENCE [LARGE SCALE GENOMIC DNA]</scope>
    <source>
        <strain evidence="2 3">DSM 21207</strain>
    </source>
</reference>
<name>A0A1L8R288_9ENTE</name>
<evidence type="ECO:0000256" key="1">
    <source>
        <dbReference type="SAM" id="Phobius"/>
    </source>
</evidence>
<dbReference type="EMBL" id="JXKG01000031">
    <property type="protein sequence ID" value="OJG13871.1"/>
    <property type="molecule type" value="Genomic_DNA"/>
</dbReference>
<feature type="transmembrane region" description="Helical" evidence="1">
    <location>
        <begin position="20"/>
        <end position="42"/>
    </location>
</feature>
<keyword evidence="1" id="KW-0472">Membrane</keyword>
<accession>A0A1L8R288</accession>